<feature type="signal peptide" evidence="1">
    <location>
        <begin position="1"/>
        <end position="16"/>
    </location>
</feature>
<evidence type="ECO:0000256" key="1">
    <source>
        <dbReference type="SAM" id="SignalP"/>
    </source>
</evidence>
<accession>A0A9P5C4R3</accession>
<dbReference type="Proteomes" id="UP000758155">
    <property type="component" value="Unassembled WGS sequence"/>
</dbReference>
<name>A0A9P5C4R3_9PLEO</name>
<feature type="chain" id="PRO_5040482598" evidence="1">
    <location>
        <begin position="17"/>
        <end position="134"/>
    </location>
</feature>
<comment type="caution">
    <text evidence="2">The sequence shown here is derived from an EMBL/GenBank/DDBJ whole genome shotgun (WGS) entry which is preliminary data.</text>
</comment>
<protein>
    <submittedName>
        <fullName evidence="2">Uncharacterized protein</fullName>
    </submittedName>
</protein>
<dbReference type="OrthoDB" id="3776750at2759"/>
<evidence type="ECO:0000313" key="3">
    <source>
        <dbReference type="Proteomes" id="UP000758155"/>
    </source>
</evidence>
<dbReference type="AlphaFoldDB" id="A0A9P5C4R3"/>
<proteinExistence type="predicted"/>
<reference evidence="2" key="1">
    <citation type="submission" date="2019-04" db="EMBL/GenBank/DDBJ databases">
        <title>Sequencing of skin fungus with MAO and IRED activity.</title>
        <authorList>
            <person name="Marsaioli A.J."/>
            <person name="Bonatto J.M.C."/>
            <person name="Reis Junior O."/>
        </authorList>
    </citation>
    <scope>NUCLEOTIDE SEQUENCE</scope>
    <source>
        <strain evidence="2">28M1</strain>
    </source>
</reference>
<keyword evidence="3" id="KW-1185">Reference proteome</keyword>
<sequence>MRTTLPILALASLGAGLVINSVDLATLNFPEGAVDDMLSKRDFHFNAKCPAEPNSCGVVTYKSGTFTNFGQGTCMQVGSGVASIYVTKCYCSLWNTCQGNSNDVYVDGMMMCQAPKKSDEFSEEVKYISCGGLK</sequence>
<gene>
    <name evidence="2" type="ORF">E8E12_009534</name>
</gene>
<evidence type="ECO:0000313" key="2">
    <source>
        <dbReference type="EMBL" id="KAF3046960.1"/>
    </source>
</evidence>
<organism evidence="2 3">
    <name type="scientific">Didymella heteroderae</name>
    <dbReference type="NCBI Taxonomy" id="1769908"/>
    <lineage>
        <taxon>Eukaryota</taxon>
        <taxon>Fungi</taxon>
        <taxon>Dikarya</taxon>
        <taxon>Ascomycota</taxon>
        <taxon>Pezizomycotina</taxon>
        <taxon>Dothideomycetes</taxon>
        <taxon>Pleosporomycetidae</taxon>
        <taxon>Pleosporales</taxon>
        <taxon>Pleosporineae</taxon>
        <taxon>Didymellaceae</taxon>
        <taxon>Didymella</taxon>
    </lineage>
</organism>
<keyword evidence="1" id="KW-0732">Signal</keyword>
<dbReference type="EMBL" id="SWKV01000003">
    <property type="protein sequence ID" value="KAF3046960.1"/>
    <property type="molecule type" value="Genomic_DNA"/>
</dbReference>